<evidence type="ECO:0000313" key="10">
    <source>
        <dbReference type="EMBL" id="KMZ57244.1"/>
    </source>
</evidence>
<keyword evidence="3" id="KW-0805">Transcription regulation</keyword>
<dbReference type="PANTHER" id="PTHR10641:SF1398">
    <property type="entry name" value="MYB-RELATED PROTEIN MYB4-LIKE"/>
    <property type="match status" value="1"/>
</dbReference>
<sequence>MVRAPCCEKIGLKKGSWTAEEDMILMLHIQRYGHANWRSLPRQAGLFRCGKSCRLRWINYLRPDLKRGNFTVEEEETIIKLHQKFGNRWSAIAAELPGRTDNEIKNVWHTYLKKRLMNDDKKPAVGTMGRKSRNKNDHIPVDFQTNLIGSTSTSTSSGGSIFDQKQQPSQSSDVSSDSSARGYVNVLEEDEMMFMELPEIDDNFLLPNLPMDQLDTIVADFPDYDDIVPVLSNGTTSDGEEKDNHQNTEDYMDFWLRVFLESGSTGTDSSA</sequence>
<dbReference type="InterPro" id="IPR015495">
    <property type="entry name" value="Myb_TF_plants"/>
</dbReference>
<feature type="domain" description="Myb-like" evidence="8">
    <location>
        <begin position="62"/>
        <end position="112"/>
    </location>
</feature>
<evidence type="ECO:0000256" key="7">
    <source>
        <dbReference type="SAM" id="MobiDB-lite"/>
    </source>
</evidence>
<dbReference type="AlphaFoldDB" id="A0A0K9NKE8"/>
<evidence type="ECO:0000256" key="1">
    <source>
        <dbReference type="ARBA" id="ARBA00004123"/>
    </source>
</evidence>
<dbReference type="GO" id="GO:0003677">
    <property type="term" value="F:DNA binding"/>
    <property type="evidence" value="ECO:0007669"/>
    <property type="project" value="UniProtKB-KW"/>
</dbReference>
<dbReference type="PROSITE" id="PS51294">
    <property type="entry name" value="HTH_MYB"/>
    <property type="match status" value="2"/>
</dbReference>
<reference evidence="11" key="1">
    <citation type="journal article" date="2016" name="Nature">
        <title>The genome of the seagrass Zostera marina reveals angiosperm adaptation to the sea.</title>
        <authorList>
            <person name="Olsen J.L."/>
            <person name="Rouze P."/>
            <person name="Verhelst B."/>
            <person name="Lin Y.-C."/>
            <person name="Bayer T."/>
            <person name="Collen J."/>
            <person name="Dattolo E."/>
            <person name="De Paoli E."/>
            <person name="Dittami S."/>
            <person name="Maumus F."/>
            <person name="Michel G."/>
            <person name="Kersting A."/>
            <person name="Lauritano C."/>
            <person name="Lohaus R."/>
            <person name="Toepel M."/>
            <person name="Tonon T."/>
            <person name="Vanneste K."/>
            <person name="Amirebrahimi M."/>
            <person name="Brakel J."/>
            <person name="Bostroem C."/>
            <person name="Chovatia M."/>
            <person name="Grimwood J."/>
            <person name="Jenkins J.W."/>
            <person name="Jueterbock A."/>
            <person name="Mraz A."/>
            <person name="Stam W.T."/>
            <person name="Tice H."/>
            <person name="Bornberg-Bauer E."/>
            <person name="Green P.J."/>
            <person name="Pearson G.A."/>
            <person name="Procaccini G."/>
            <person name="Duarte C.M."/>
            <person name="Schmutz J."/>
            <person name="Reusch T.B.H."/>
            <person name="Van de Peer Y."/>
        </authorList>
    </citation>
    <scope>NUCLEOTIDE SEQUENCE [LARGE SCALE GENOMIC DNA]</scope>
    <source>
        <strain evidence="11">cv. Finnish</strain>
    </source>
</reference>
<keyword evidence="2" id="KW-0677">Repeat</keyword>
<dbReference type="SUPFAM" id="SSF46689">
    <property type="entry name" value="Homeodomain-like"/>
    <property type="match status" value="1"/>
</dbReference>
<keyword evidence="6" id="KW-0539">Nucleus</keyword>
<feature type="domain" description="HTH myb-type" evidence="9">
    <location>
        <begin position="62"/>
        <end position="116"/>
    </location>
</feature>
<dbReference type="Gene3D" id="1.10.10.60">
    <property type="entry name" value="Homeodomain-like"/>
    <property type="match status" value="2"/>
</dbReference>
<evidence type="ECO:0000256" key="2">
    <source>
        <dbReference type="ARBA" id="ARBA00022737"/>
    </source>
</evidence>
<dbReference type="SMART" id="SM00717">
    <property type="entry name" value="SANT"/>
    <property type="match status" value="2"/>
</dbReference>
<feature type="compositionally biased region" description="Low complexity" evidence="7">
    <location>
        <begin position="149"/>
        <end position="179"/>
    </location>
</feature>
<evidence type="ECO:0000259" key="8">
    <source>
        <dbReference type="PROSITE" id="PS50090"/>
    </source>
</evidence>
<evidence type="ECO:0000256" key="3">
    <source>
        <dbReference type="ARBA" id="ARBA00023015"/>
    </source>
</evidence>
<evidence type="ECO:0000256" key="4">
    <source>
        <dbReference type="ARBA" id="ARBA00023125"/>
    </source>
</evidence>
<keyword evidence="5" id="KW-0804">Transcription</keyword>
<dbReference type="Pfam" id="PF00249">
    <property type="entry name" value="Myb_DNA-binding"/>
    <property type="match status" value="2"/>
</dbReference>
<proteinExistence type="predicted"/>
<dbReference type="EMBL" id="LFYR01002101">
    <property type="protein sequence ID" value="KMZ57244.1"/>
    <property type="molecule type" value="Genomic_DNA"/>
</dbReference>
<protein>
    <submittedName>
        <fullName evidence="10">Myb domain protein 15</fullName>
    </submittedName>
</protein>
<feature type="region of interest" description="Disordered" evidence="7">
    <location>
        <begin position="122"/>
        <end position="180"/>
    </location>
</feature>
<gene>
    <name evidence="10" type="ORF">ZOSMA_88G00640</name>
</gene>
<evidence type="ECO:0000256" key="5">
    <source>
        <dbReference type="ARBA" id="ARBA00023163"/>
    </source>
</evidence>
<dbReference type="PROSITE" id="PS50090">
    <property type="entry name" value="MYB_LIKE"/>
    <property type="match status" value="2"/>
</dbReference>
<dbReference type="CDD" id="cd00167">
    <property type="entry name" value="SANT"/>
    <property type="match status" value="2"/>
</dbReference>
<comment type="caution">
    <text evidence="10">The sequence shown here is derived from an EMBL/GenBank/DDBJ whole genome shotgun (WGS) entry which is preliminary data.</text>
</comment>
<dbReference type="InterPro" id="IPR009057">
    <property type="entry name" value="Homeodomain-like_sf"/>
</dbReference>
<dbReference type="InterPro" id="IPR001005">
    <property type="entry name" value="SANT/Myb"/>
</dbReference>
<evidence type="ECO:0000256" key="6">
    <source>
        <dbReference type="ARBA" id="ARBA00023242"/>
    </source>
</evidence>
<organism evidence="10 11">
    <name type="scientific">Zostera marina</name>
    <name type="common">Eelgrass</name>
    <dbReference type="NCBI Taxonomy" id="29655"/>
    <lineage>
        <taxon>Eukaryota</taxon>
        <taxon>Viridiplantae</taxon>
        <taxon>Streptophyta</taxon>
        <taxon>Embryophyta</taxon>
        <taxon>Tracheophyta</taxon>
        <taxon>Spermatophyta</taxon>
        <taxon>Magnoliopsida</taxon>
        <taxon>Liliopsida</taxon>
        <taxon>Zosteraceae</taxon>
        <taxon>Zostera</taxon>
    </lineage>
</organism>
<accession>A0A0K9NKE8</accession>
<dbReference type="Proteomes" id="UP000036987">
    <property type="component" value="Unassembled WGS sequence"/>
</dbReference>
<feature type="domain" description="HTH myb-type" evidence="9">
    <location>
        <begin position="9"/>
        <end position="61"/>
    </location>
</feature>
<evidence type="ECO:0000259" key="9">
    <source>
        <dbReference type="PROSITE" id="PS51294"/>
    </source>
</evidence>
<keyword evidence="4" id="KW-0238">DNA-binding</keyword>
<feature type="domain" description="Myb-like" evidence="8">
    <location>
        <begin position="9"/>
        <end position="61"/>
    </location>
</feature>
<evidence type="ECO:0000313" key="11">
    <source>
        <dbReference type="Proteomes" id="UP000036987"/>
    </source>
</evidence>
<dbReference type="FunFam" id="1.10.10.60:FF:000001">
    <property type="entry name" value="MYB-related transcription factor"/>
    <property type="match status" value="1"/>
</dbReference>
<keyword evidence="11" id="KW-1185">Reference proteome</keyword>
<comment type="subcellular location">
    <subcellularLocation>
        <location evidence="1">Nucleus</location>
    </subcellularLocation>
</comment>
<dbReference type="InterPro" id="IPR017930">
    <property type="entry name" value="Myb_dom"/>
</dbReference>
<name>A0A0K9NKE8_ZOSMR</name>
<dbReference type="GO" id="GO:0005634">
    <property type="term" value="C:nucleus"/>
    <property type="evidence" value="ECO:0007669"/>
    <property type="project" value="UniProtKB-SubCell"/>
</dbReference>
<dbReference type="PANTHER" id="PTHR10641">
    <property type="entry name" value="MYB FAMILY TRANSCRIPTION FACTOR"/>
    <property type="match status" value="1"/>
</dbReference>
<dbReference type="OrthoDB" id="2143914at2759"/>